<dbReference type="GO" id="GO:0047810">
    <property type="term" value="F:D-alanine-2-oxoglutarate aminotransferase activity"/>
    <property type="evidence" value="ECO:0007669"/>
    <property type="project" value="UniProtKB-EC"/>
</dbReference>
<keyword evidence="6 14" id="KW-0032">Aminotransferase</keyword>
<dbReference type="GO" id="GO:0046416">
    <property type="term" value="P:D-amino acid metabolic process"/>
    <property type="evidence" value="ECO:0007669"/>
    <property type="project" value="InterPro"/>
</dbReference>
<evidence type="ECO:0000313" key="14">
    <source>
        <dbReference type="EMBL" id="RST61093.1"/>
    </source>
</evidence>
<dbReference type="Proteomes" id="UP000287296">
    <property type="component" value="Unassembled WGS sequence"/>
</dbReference>
<evidence type="ECO:0000256" key="6">
    <source>
        <dbReference type="ARBA" id="ARBA00022576"/>
    </source>
</evidence>
<dbReference type="Pfam" id="PF01063">
    <property type="entry name" value="Aminotran_4"/>
    <property type="match status" value="1"/>
</dbReference>
<comment type="catalytic activity">
    <reaction evidence="9 12">
        <text>D-alanine + 2-oxoglutarate = D-glutamate + pyruvate</text>
        <dbReference type="Rhea" id="RHEA:15869"/>
        <dbReference type="ChEBI" id="CHEBI:15361"/>
        <dbReference type="ChEBI" id="CHEBI:16810"/>
        <dbReference type="ChEBI" id="CHEBI:29986"/>
        <dbReference type="ChEBI" id="CHEBI:57416"/>
        <dbReference type="EC" id="2.6.1.21"/>
    </reaction>
</comment>
<keyword evidence="16" id="KW-1185">Reference proteome</keyword>
<dbReference type="InterPro" id="IPR005784">
    <property type="entry name" value="D_amino_transT"/>
</dbReference>
<dbReference type="NCBIfam" id="TIGR01121">
    <property type="entry name" value="D_amino_aminoT"/>
    <property type="match status" value="1"/>
</dbReference>
<dbReference type="Gene3D" id="3.20.10.10">
    <property type="entry name" value="D-amino Acid Aminotransferase, subunit A, domain 2"/>
    <property type="match status" value="1"/>
</dbReference>
<accession>A0A429XDN8</accession>
<keyword evidence="7 14" id="KW-0808">Transferase</keyword>
<dbReference type="InterPro" id="IPR001544">
    <property type="entry name" value="Aminotrans_IV"/>
</dbReference>
<dbReference type="Proteomes" id="UP000680670">
    <property type="component" value="Unassembled WGS sequence"/>
</dbReference>
<name>A0A429XDN8_SIMTE</name>
<comment type="function">
    <text evidence="12">Acts on the D-isomers of alanine, leucine, aspartate, glutamate, aminobutyrate, norvaline and asparagine. The enzyme transfers an amino group from a substrate D-amino acid to the pyridoxal phosphate cofactor to form pyridoxamine and an alpha-keto acid in the first half-reaction.</text>
</comment>
<dbReference type="EMBL" id="BORJ01000010">
    <property type="protein sequence ID" value="GIN97735.1"/>
    <property type="molecule type" value="Genomic_DNA"/>
</dbReference>
<dbReference type="InterPro" id="IPR036038">
    <property type="entry name" value="Aminotransferase-like"/>
</dbReference>
<dbReference type="EMBL" id="QYTW02000002">
    <property type="protein sequence ID" value="RST61093.1"/>
    <property type="molecule type" value="Genomic_DNA"/>
</dbReference>
<evidence type="ECO:0000313" key="15">
    <source>
        <dbReference type="Proteomes" id="UP000287296"/>
    </source>
</evidence>
<evidence type="ECO:0000256" key="2">
    <source>
        <dbReference type="ARBA" id="ARBA00009320"/>
    </source>
</evidence>
<evidence type="ECO:0000256" key="3">
    <source>
        <dbReference type="ARBA" id="ARBA00011738"/>
    </source>
</evidence>
<evidence type="ECO:0000313" key="16">
    <source>
        <dbReference type="Proteomes" id="UP000680670"/>
    </source>
</evidence>
<reference evidence="14 15" key="1">
    <citation type="submission" date="2018-12" db="EMBL/GenBank/DDBJ databases">
        <authorList>
            <person name="Sun L."/>
            <person name="Chen Z."/>
        </authorList>
    </citation>
    <scope>NUCLEOTIDE SEQUENCE [LARGE SCALE GENOMIC DNA]</scope>
    <source>
        <strain evidence="14 15">LMG 29736</strain>
    </source>
</reference>
<comment type="caution">
    <text evidence="14">The sequence shown here is derived from an EMBL/GenBank/DDBJ whole genome shotgun (WGS) entry which is preliminary data.</text>
</comment>
<evidence type="ECO:0000256" key="11">
    <source>
        <dbReference type="RuleBase" id="RU004516"/>
    </source>
</evidence>
<dbReference type="FunFam" id="3.30.470.10:FF:000009">
    <property type="entry name" value="D-alanine aminotransferase"/>
    <property type="match status" value="1"/>
</dbReference>
<dbReference type="PROSITE" id="PS00770">
    <property type="entry name" value="AA_TRANSFER_CLASS_4"/>
    <property type="match status" value="1"/>
</dbReference>
<dbReference type="GO" id="GO:0005829">
    <property type="term" value="C:cytosol"/>
    <property type="evidence" value="ECO:0007669"/>
    <property type="project" value="TreeGrafter"/>
</dbReference>
<dbReference type="GO" id="GO:0008652">
    <property type="term" value="P:amino acid biosynthetic process"/>
    <property type="evidence" value="ECO:0007669"/>
    <property type="project" value="UniProtKB-ARBA"/>
</dbReference>
<gene>
    <name evidence="14" type="primary">dat</name>
    <name evidence="13" type="synonym">dat_1</name>
    <name evidence="14" type="ORF">D5F11_003315</name>
    <name evidence="13" type="ORF">J6TS1_36050</name>
</gene>
<dbReference type="GO" id="GO:0030170">
    <property type="term" value="F:pyridoxal phosphate binding"/>
    <property type="evidence" value="ECO:0007669"/>
    <property type="project" value="InterPro"/>
</dbReference>
<evidence type="ECO:0000313" key="13">
    <source>
        <dbReference type="EMBL" id="GIN97735.1"/>
    </source>
</evidence>
<proteinExistence type="inferred from homology"/>
<comment type="cofactor">
    <cofactor evidence="1 11">
        <name>pyridoxal 5'-phosphate</name>
        <dbReference type="ChEBI" id="CHEBI:597326"/>
    </cofactor>
</comment>
<dbReference type="FunFam" id="3.20.10.10:FF:000002">
    <property type="entry name" value="D-alanine aminotransferase"/>
    <property type="match status" value="1"/>
</dbReference>
<dbReference type="InterPro" id="IPR043131">
    <property type="entry name" value="BCAT-like_N"/>
</dbReference>
<reference evidence="13 16" key="2">
    <citation type="submission" date="2021-03" db="EMBL/GenBank/DDBJ databases">
        <title>Antimicrobial resistance genes in bacteria isolated from Japanese honey, and their potential for conferring macrolide and lincosamide resistance in the American foulbrood pathogen Paenibacillus larvae.</title>
        <authorList>
            <person name="Okamoto M."/>
            <person name="Kumagai M."/>
            <person name="Kanamori H."/>
            <person name="Takamatsu D."/>
        </authorList>
    </citation>
    <scope>NUCLEOTIDE SEQUENCE [LARGE SCALE GENOMIC DNA]</scope>
    <source>
        <strain evidence="13 16">J6TS1</strain>
    </source>
</reference>
<evidence type="ECO:0000256" key="9">
    <source>
        <dbReference type="ARBA" id="ARBA00047911"/>
    </source>
</evidence>
<keyword evidence="8 11" id="KW-0663">Pyridoxal phosphate</keyword>
<evidence type="ECO:0000256" key="10">
    <source>
        <dbReference type="RuleBase" id="RU004106"/>
    </source>
</evidence>
<dbReference type="Gene3D" id="3.30.470.10">
    <property type="match status" value="1"/>
</dbReference>
<dbReference type="PANTHER" id="PTHR42743">
    <property type="entry name" value="AMINO-ACID AMINOTRANSFERASE"/>
    <property type="match status" value="1"/>
</dbReference>
<comment type="subunit">
    <text evidence="3">Homodimer.</text>
</comment>
<dbReference type="GO" id="GO:0046394">
    <property type="term" value="P:carboxylic acid biosynthetic process"/>
    <property type="evidence" value="ECO:0007669"/>
    <property type="project" value="UniProtKB-ARBA"/>
</dbReference>
<protein>
    <recommendedName>
        <fullName evidence="5 12">D-alanine aminotransferase</fullName>
        <ecNumber evidence="4 12">2.6.1.21</ecNumber>
    </recommendedName>
</protein>
<evidence type="ECO:0000256" key="5">
    <source>
        <dbReference type="ARBA" id="ARBA00021779"/>
    </source>
</evidence>
<dbReference type="InterPro" id="IPR050571">
    <property type="entry name" value="Class-IV_PLP-Dep_Aminotrnsfr"/>
</dbReference>
<evidence type="ECO:0000256" key="7">
    <source>
        <dbReference type="ARBA" id="ARBA00022679"/>
    </source>
</evidence>
<dbReference type="OrthoDB" id="9805628at2"/>
<dbReference type="EC" id="2.6.1.21" evidence="4 12"/>
<evidence type="ECO:0000256" key="1">
    <source>
        <dbReference type="ARBA" id="ARBA00001933"/>
    </source>
</evidence>
<organism evidence="14 15">
    <name type="scientific">Siminovitchia terrae</name>
    <name type="common">Bacillus terrae</name>
    <dbReference type="NCBI Taxonomy" id="1914933"/>
    <lineage>
        <taxon>Bacteria</taxon>
        <taxon>Bacillati</taxon>
        <taxon>Bacillota</taxon>
        <taxon>Bacilli</taxon>
        <taxon>Bacillales</taxon>
        <taxon>Bacillaceae</taxon>
        <taxon>Siminovitchia</taxon>
    </lineage>
</organism>
<dbReference type="PANTHER" id="PTHR42743:SF10">
    <property type="entry name" value="D-ALANINE AMINOTRANSFERASE"/>
    <property type="match status" value="1"/>
</dbReference>
<dbReference type="CDD" id="cd01558">
    <property type="entry name" value="D-AAT_like"/>
    <property type="match status" value="1"/>
</dbReference>
<sequence>MILLNERFLERDEVTIDIEDRGYQFGDGVYEVIRIYNGACFAMDAHIERLRRSAEQIEMILPYTLTELEENLLKLVEKNNIKTGIIYVQVTRGAAPRAHHFPEGSSSVLVAYVQSLDRPLTKIRNGVKVTLTEDIRWKRCDIKSLNLLGSVLAKQKAKNKGFEEAILHRDEVITEGSSTNVFIIKDQAIYTHPANNLILNGITRNKVLKIAREKKFQVVEEPFTIKELLNADEIFITSTTIEITPVIEIDQTVIAGGQPGPVTCILQKEFDKLL</sequence>
<evidence type="ECO:0000256" key="4">
    <source>
        <dbReference type="ARBA" id="ARBA00012874"/>
    </source>
</evidence>
<dbReference type="InterPro" id="IPR043132">
    <property type="entry name" value="BCAT-like_C"/>
</dbReference>
<dbReference type="RefSeq" id="WP_120114722.1">
    <property type="nucleotide sequence ID" value="NZ_BORJ01000010.1"/>
</dbReference>
<evidence type="ECO:0000256" key="12">
    <source>
        <dbReference type="RuleBase" id="RU004520"/>
    </source>
</evidence>
<evidence type="ECO:0000256" key="8">
    <source>
        <dbReference type="ARBA" id="ARBA00022898"/>
    </source>
</evidence>
<dbReference type="AlphaFoldDB" id="A0A429XDN8"/>
<dbReference type="SUPFAM" id="SSF56752">
    <property type="entry name" value="D-aminoacid aminotransferase-like PLP-dependent enzymes"/>
    <property type="match status" value="1"/>
</dbReference>
<dbReference type="InterPro" id="IPR018300">
    <property type="entry name" value="Aminotrans_IV_CS"/>
</dbReference>
<comment type="similarity">
    <text evidence="2 10">Belongs to the class-IV pyridoxal-phosphate-dependent aminotransferase family.</text>
</comment>